<dbReference type="RefSeq" id="WP_045351853.1">
    <property type="nucleotide sequence ID" value="NZ_KN849204.1"/>
</dbReference>
<dbReference type="PANTHER" id="PTHR30121:SF6">
    <property type="entry name" value="SLR6007 PROTEIN"/>
    <property type="match status" value="1"/>
</dbReference>
<gene>
    <name evidence="2" type="ORF">C797_19307</name>
</gene>
<dbReference type="AlphaFoldDB" id="A0A9X0F6Z2"/>
<dbReference type="Gene3D" id="3.40.50.300">
    <property type="entry name" value="P-loop containing nucleotide triphosphate hydrolases"/>
    <property type="match status" value="1"/>
</dbReference>
<evidence type="ECO:0000313" key="2">
    <source>
        <dbReference type="EMBL" id="KIU73177.1"/>
    </source>
</evidence>
<comment type="caution">
    <text evidence="2">The sequence shown here is derived from an EMBL/GenBank/DDBJ whole genome shotgun (WGS) entry which is preliminary data.</text>
</comment>
<evidence type="ECO:0000259" key="1">
    <source>
        <dbReference type="Pfam" id="PF19044"/>
    </source>
</evidence>
<dbReference type="InterPro" id="IPR027417">
    <property type="entry name" value="P-loop_NTPase"/>
</dbReference>
<evidence type="ECO:0000313" key="3">
    <source>
        <dbReference type="Proteomes" id="UP000032407"/>
    </source>
</evidence>
<reference evidence="2 3" key="1">
    <citation type="journal article" date="2015" name="Sci. Rep.">
        <title>The expression and crystallization of Cry65Aa require two C-termini, revealing a novel evolutionary strategy of Bacillus thuringiensis Cry proteins.</title>
        <authorList>
            <person name="Peng D.H."/>
            <person name="Pang C.Y."/>
            <person name="Wu H."/>
            <person name="Huang Q."/>
            <person name="Zheng J.S."/>
            <person name="Sun M."/>
        </authorList>
    </citation>
    <scope>NUCLEOTIDE SEQUENCE [LARGE SCALE GENOMIC DNA]</scope>
    <source>
        <strain evidence="2 3">Sbt003</strain>
    </source>
</reference>
<dbReference type="Gene3D" id="1.10.8.730">
    <property type="match status" value="1"/>
</dbReference>
<accession>A0A9X0F6Z2</accession>
<dbReference type="Proteomes" id="UP000032407">
    <property type="component" value="Unassembled WGS sequence"/>
</dbReference>
<name>A0A9X0F6Z2_BACTU</name>
<dbReference type="PANTHER" id="PTHR30121">
    <property type="entry name" value="UNCHARACTERIZED PROTEIN YJGR-RELATED"/>
    <property type="match status" value="1"/>
</dbReference>
<feature type="domain" description="TraG P-loop" evidence="1">
    <location>
        <begin position="238"/>
        <end position="562"/>
    </location>
</feature>
<proteinExistence type="predicted"/>
<protein>
    <submittedName>
        <fullName evidence="2">TrsE protein</fullName>
    </submittedName>
</protein>
<dbReference type="InterPro" id="IPR043964">
    <property type="entry name" value="P-loop_TraG"/>
</dbReference>
<organism evidence="2 3">
    <name type="scientific">Bacillus thuringiensis Sbt003</name>
    <dbReference type="NCBI Taxonomy" id="1235825"/>
    <lineage>
        <taxon>Bacteria</taxon>
        <taxon>Bacillati</taxon>
        <taxon>Bacillota</taxon>
        <taxon>Bacilli</taxon>
        <taxon>Bacillales</taxon>
        <taxon>Bacillaceae</taxon>
        <taxon>Bacillus</taxon>
        <taxon>Bacillus cereus group</taxon>
    </lineage>
</organism>
<dbReference type="InterPro" id="IPR051162">
    <property type="entry name" value="T4SS_component"/>
</dbReference>
<dbReference type="SUPFAM" id="SSF52540">
    <property type="entry name" value="P-loop containing nucleoside triphosphate hydrolases"/>
    <property type="match status" value="1"/>
</dbReference>
<dbReference type="EMBL" id="AMYJ01000032">
    <property type="protein sequence ID" value="KIU73177.1"/>
    <property type="molecule type" value="Genomic_DNA"/>
</dbReference>
<dbReference type="Pfam" id="PF19044">
    <property type="entry name" value="P-loop_TraG"/>
    <property type="match status" value="1"/>
</dbReference>
<sequence length="606" mass="69751">MFRFKRKEKKEEPTFQRFSVADQIAPAIFEEEIDYIRVGGGYERILCMTDYPSGSYMGFLSKLYRLEGNISFTYHVEPTSSADMIKNFSNSIEELEARLLSGKLNPEMRKRAEQELESANNMLEDLVANDTGGMLLVHFLIRLHAESLEQLKKLTDKVNNAFSARNLFAYVPSARMQDAFESCLPILENRVGEYTRRNMDTKAFSTFFPFDETELFTKRGIAMGRNIKTKAFIVVNKWELQNRNGIILGQSGYGKTKLKQMLLMRDFMEGIRIFNMDPEGEDSEFVVKLGGQVIELSNTTDTRVNNPLHVFYERDTKKKGNPLLEHLERVKIFFKIMRPSMTIDELAVLDAYLVELYESEPFYMTFDTDFEQKEPEDFPVLANLYALLMKKIEEGDDTLKLFSYVLKQYVSGANNRIFNGPTNVDLRNQLISFDISRLGVGSALQSCAMFNATSFLWDEITRTAGRKTLFLDELHVFADPSNPQSMEFIYQIWKRIRKYDGSVWGATQQVEELLRASDGKKNYGGAVIENSLMKMFLPLAEKSIHDLMTQAQIKFSDSERKILKPRKKNKGEGIFIYADKRVHLLIEPTEVEWELMGGKPKEGEAG</sequence>